<proteinExistence type="predicted"/>
<accession>A0ABR3KEW4</accession>
<gene>
    <name evidence="1" type="ORF">TSPI_09176</name>
</gene>
<name>A0ABR3KEW4_TRISP</name>
<organism evidence="1 2">
    <name type="scientific">Trichinella spiralis</name>
    <name type="common">Trichina worm</name>
    <dbReference type="NCBI Taxonomy" id="6334"/>
    <lineage>
        <taxon>Eukaryota</taxon>
        <taxon>Metazoa</taxon>
        <taxon>Ecdysozoa</taxon>
        <taxon>Nematoda</taxon>
        <taxon>Enoplea</taxon>
        <taxon>Dorylaimia</taxon>
        <taxon>Trichinellida</taxon>
        <taxon>Trichinellidae</taxon>
        <taxon>Trichinella</taxon>
    </lineage>
</organism>
<protein>
    <submittedName>
        <fullName evidence="1">Malformin synthetase mlfA</fullName>
    </submittedName>
</protein>
<dbReference type="Proteomes" id="UP001558632">
    <property type="component" value="Unassembled WGS sequence"/>
</dbReference>
<evidence type="ECO:0000313" key="2">
    <source>
        <dbReference type="Proteomes" id="UP001558632"/>
    </source>
</evidence>
<reference evidence="1 2" key="1">
    <citation type="submission" date="2024-07" db="EMBL/GenBank/DDBJ databases">
        <title>Enhanced genomic and transcriptomic resources for Trichinella pseudospiralis and T. spiralis underpin the discovery of pronounced molecular differences between stages and species.</title>
        <authorList>
            <person name="Pasi K.K."/>
            <person name="La Rosa G."/>
            <person name="Gomez-Morales M.A."/>
            <person name="Tosini F."/>
            <person name="Sumanam S."/>
            <person name="Young N.D."/>
            <person name="Chang B.C."/>
            <person name="Robin G.B."/>
        </authorList>
    </citation>
    <scope>NUCLEOTIDE SEQUENCE [LARGE SCALE GENOMIC DNA]</scope>
    <source>
        <strain evidence="1">ISS534</strain>
    </source>
</reference>
<comment type="caution">
    <text evidence="1">The sequence shown here is derived from an EMBL/GenBank/DDBJ whole genome shotgun (WGS) entry which is preliminary data.</text>
</comment>
<keyword evidence="2" id="KW-1185">Reference proteome</keyword>
<dbReference type="EMBL" id="JBEUSY010000412">
    <property type="protein sequence ID" value="KAL1234354.1"/>
    <property type="molecule type" value="Genomic_DNA"/>
</dbReference>
<evidence type="ECO:0000313" key="1">
    <source>
        <dbReference type="EMBL" id="KAL1234354.1"/>
    </source>
</evidence>
<sequence length="93" mass="10442">MTLYICDACSLITEISIQQEINIATGPSLAHAVTEGKMVLILYCKIIAAIIDFRNFKVLFYFPFKDVRLGIKLQSPADEQNGHPIYVLAIHQC</sequence>